<evidence type="ECO:0000256" key="2">
    <source>
        <dbReference type="ARBA" id="ARBA00022884"/>
    </source>
</evidence>
<dbReference type="GO" id="GO:0005730">
    <property type="term" value="C:nucleolus"/>
    <property type="evidence" value="ECO:0007669"/>
    <property type="project" value="UniProtKB-SubCell"/>
</dbReference>
<reference evidence="7 8" key="1">
    <citation type="journal article" date="2012" name="Genome Biol.">
        <title>Genome and low-iron response of an oceanic diatom adapted to chronic iron limitation.</title>
        <authorList>
            <person name="Lommer M."/>
            <person name="Specht M."/>
            <person name="Roy A.S."/>
            <person name="Kraemer L."/>
            <person name="Andreson R."/>
            <person name="Gutowska M.A."/>
            <person name="Wolf J."/>
            <person name="Bergner S.V."/>
            <person name="Schilhabel M.B."/>
            <person name="Klostermeier U.C."/>
            <person name="Beiko R.G."/>
            <person name="Rosenstiel P."/>
            <person name="Hippler M."/>
            <person name="Laroche J."/>
        </authorList>
    </citation>
    <scope>NUCLEOTIDE SEQUENCE [LARGE SCALE GENOMIC DNA]</scope>
    <source>
        <strain evidence="7 8">CCMP1005</strain>
    </source>
</reference>
<keyword evidence="8" id="KW-1185">Reference proteome</keyword>
<feature type="region of interest" description="Disordered" evidence="5">
    <location>
        <begin position="119"/>
        <end position="169"/>
    </location>
</feature>
<feature type="compositionally biased region" description="Basic and acidic residues" evidence="5">
    <location>
        <begin position="353"/>
        <end position="378"/>
    </location>
</feature>
<evidence type="ECO:0000256" key="1">
    <source>
        <dbReference type="ARBA" id="ARBA00004604"/>
    </source>
</evidence>
<dbReference type="PANTHER" id="PTHR46754">
    <property type="entry name" value="MKI67 FHA DOMAIN-INTERACTING NUCLEOLAR PHOSPHOPROTEIN"/>
    <property type="match status" value="1"/>
</dbReference>
<dbReference type="GO" id="GO:0003723">
    <property type="term" value="F:RNA binding"/>
    <property type="evidence" value="ECO:0007669"/>
    <property type="project" value="UniProtKB-UniRule"/>
</dbReference>
<dbReference type="CDD" id="cd12307">
    <property type="entry name" value="RRM_NIFK_like"/>
    <property type="match status" value="1"/>
</dbReference>
<evidence type="ECO:0000259" key="6">
    <source>
        <dbReference type="PROSITE" id="PS50102"/>
    </source>
</evidence>
<feature type="region of interest" description="Disordered" evidence="5">
    <location>
        <begin position="1"/>
        <end position="21"/>
    </location>
</feature>
<feature type="compositionally biased region" description="Basic residues" evidence="5">
    <location>
        <begin position="383"/>
        <end position="400"/>
    </location>
</feature>
<dbReference type="PROSITE" id="PS50102">
    <property type="entry name" value="RRM"/>
    <property type="match status" value="1"/>
</dbReference>
<accession>K0T2H7</accession>
<dbReference type="Proteomes" id="UP000266841">
    <property type="component" value="Unassembled WGS sequence"/>
</dbReference>
<evidence type="ECO:0000256" key="5">
    <source>
        <dbReference type="SAM" id="MobiDB-lite"/>
    </source>
</evidence>
<proteinExistence type="predicted"/>
<dbReference type="eggNOG" id="KOG4208">
    <property type="taxonomic scope" value="Eukaryota"/>
</dbReference>
<dbReference type="InterPro" id="IPR000504">
    <property type="entry name" value="RRM_dom"/>
</dbReference>
<name>K0T2H7_THAOC</name>
<feature type="compositionally biased region" description="Basic and acidic residues" evidence="5">
    <location>
        <begin position="320"/>
        <end position="329"/>
    </location>
</feature>
<keyword evidence="3" id="KW-0539">Nucleus</keyword>
<organism evidence="7 8">
    <name type="scientific">Thalassiosira oceanica</name>
    <name type="common">Marine diatom</name>
    <dbReference type="NCBI Taxonomy" id="159749"/>
    <lineage>
        <taxon>Eukaryota</taxon>
        <taxon>Sar</taxon>
        <taxon>Stramenopiles</taxon>
        <taxon>Ochrophyta</taxon>
        <taxon>Bacillariophyta</taxon>
        <taxon>Coscinodiscophyceae</taxon>
        <taxon>Thalassiosirophycidae</taxon>
        <taxon>Thalassiosirales</taxon>
        <taxon>Thalassiosiraceae</taxon>
        <taxon>Thalassiosira</taxon>
    </lineage>
</organism>
<keyword evidence="2 4" id="KW-0694">RNA-binding</keyword>
<dbReference type="Gene3D" id="3.30.70.330">
    <property type="match status" value="1"/>
</dbReference>
<feature type="compositionally biased region" description="Polar residues" evidence="5">
    <location>
        <begin position="1"/>
        <end position="12"/>
    </location>
</feature>
<sequence length="400" mass="44793">MPSASPSSQCMLPSTVDEKRGQRPRLRFVCRRRPARRVASVELPGRRLAPGAAGRKRLEAVGWRLLSLLPYVPTTFDARERWLSDIVATGREVEDHLGRAASTMVKSLQQSLEAKLASFNDDDDSNDERDDDGPTAISSKQERGGSKRKGRKKDDGKSTGTSDEPERPSSVIYIGHLPVGFEEQEITAFLNQFGAVRECRVCRSKKTGRSKGYGFVSFRDVEVAQIVAETLSGYFLLEKRLVCHVLPNEKVHDDLFAKRKIQTKATLQNAAREEVNKRRSSSDAMMKLTEKLIKRNAKKQRKLASLGIDYDIPSLDEEKKADADADREGTVQNDDEMPPESKKKRKSRKKSKEARDDVEAPEESAKSKKRLKNVDKPEGSVVKSKKKSKAKIQGKKARGV</sequence>
<evidence type="ECO:0000256" key="4">
    <source>
        <dbReference type="PROSITE-ProRule" id="PRU00176"/>
    </source>
</evidence>
<protein>
    <recommendedName>
        <fullName evidence="6">RRM domain-containing protein</fullName>
    </recommendedName>
</protein>
<dbReference type="EMBL" id="AGNL01006531">
    <property type="protein sequence ID" value="EJK71970.1"/>
    <property type="molecule type" value="Genomic_DNA"/>
</dbReference>
<comment type="subcellular location">
    <subcellularLocation>
        <location evidence="1">Nucleus</location>
        <location evidence="1">Nucleolus</location>
    </subcellularLocation>
</comment>
<dbReference type="SUPFAM" id="SSF54928">
    <property type="entry name" value="RNA-binding domain, RBD"/>
    <property type="match status" value="1"/>
</dbReference>
<feature type="compositionally biased region" description="Acidic residues" evidence="5">
    <location>
        <begin position="120"/>
        <end position="133"/>
    </location>
</feature>
<feature type="domain" description="RRM" evidence="6">
    <location>
        <begin position="170"/>
        <end position="242"/>
    </location>
</feature>
<feature type="compositionally biased region" description="Basic residues" evidence="5">
    <location>
        <begin position="342"/>
        <end position="352"/>
    </location>
</feature>
<dbReference type="SMART" id="SM00360">
    <property type="entry name" value="RRM"/>
    <property type="match status" value="1"/>
</dbReference>
<dbReference type="OrthoDB" id="21467at2759"/>
<dbReference type="InterPro" id="IPR035979">
    <property type="entry name" value="RBD_domain_sf"/>
</dbReference>
<dbReference type="AlphaFoldDB" id="K0T2H7"/>
<evidence type="ECO:0000256" key="3">
    <source>
        <dbReference type="ARBA" id="ARBA00023242"/>
    </source>
</evidence>
<gene>
    <name evidence="7" type="ORF">THAOC_06541</name>
</gene>
<feature type="region of interest" description="Disordered" evidence="5">
    <location>
        <begin position="320"/>
        <end position="400"/>
    </location>
</feature>
<evidence type="ECO:0000313" key="8">
    <source>
        <dbReference type="Proteomes" id="UP000266841"/>
    </source>
</evidence>
<comment type="caution">
    <text evidence="7">The sequence shown here is derived from an EMBL/GenBank/DDBJ whole genome shotgun (WGS) entry which is preliminary data.</text>
</comment>
<dbReference type="Pfam" id="PF00076">
    <property type="entry name" value="RRM_1"/>
    <property type="match status" value="1"/>
</dbReference>
<dbReference type="InterPro" id="IPR012677">
    <property type="entry name" value="Nucleotide-bd_a/b_plait_sf"/>
</dbReference>
<evidence type="ECO:0000313" key="7">
    <source>
        <dbReference type="EMBL" id="EJK71970.1"/>
    </source>
</evidence>